<organism evidence="1 2">
    <name type="scientific">Entomophthora muscae</name>
    <dbReference type="NCBI Taxonomy" id="34485"/>
    <lineage>
        <taxon>Eukaryota</taxon>
        <taxon>Fungi</taxon>
        <taxon>Fungi incertae sedis</taxon>
        <taxon>Zoopagomycota</taxon>
        <taxon>Entomophthoromycotina</taxon>
        <taxon>Entomophthoromycetes</taxon>
        <taxon>Entomophthorales</taxon>
        <taxon>Entomophthoraceae</taxon>
        <taxon>Entomophthora</taxon>
    </lineage>
</organism>
<sequence>MPLPSEAPVTQVQEEGLGIQEPVPKRALWLLGSMILMGLDSYFPQLSAVSSLWTPLQVMIPKILSSQSQNDNQIGKTPMTSEAKPSRTNDQSGKDRPPANQATVPEDPKNDDEAANQPEEFEMPNLATHIAQEECPEAPACE</sequence>
<keyword evidence="2" id="KW-1185">Reference proteome</keyword>
<evidence type="ECO:0000313" key="1">
    <source>
        <dbReference type="EMBL" id="KAJ9057794.1"/>
    </source>
</evidence>
<reference evidence="1" key="1">
    <citation type="submission" date="2022-04" db="EMBL/GenBank/DDBJ databases">
        <title>Genome of the entomopathogenic fungus Entomophthora muscae.</title>
        <authorList>
            <person name="Elya C."/>
            <person name="Lovett B.R."/>
            <person name="Lee E."/>
            <person name="Macias A.M."/>
            <person name="Hajek A.E."/>
            <person name="De Bivort B.L."/>
            <person name="Kasson M.T."/>
            <person name="De Fine Licht H.H."/>
            <person name="Stajich J.E."/>
        </authorList>
    </citation>
    <scope>NUCLEOTIDE SEQUENCE</scope>
    <source>
        <strain evidence="1">Berkeley</strain>
    </source>
</reference>
<dbReference type="Proteomes" id="UP001165960">
    <property type="component" value="Unassembled WGS sequence"/>
</dbReference>
<name>A0ACC2S676_9FUNG</name>
<proteinExistence type="predicted"/>
<dbReference type="EMBL" id="QTSX02005766">
    <property type="protein sequence ID" value="KAJ9057794.1"/>
    <property type="molecule type" value="Genomic_DNA"/>
</dbReference>
<accession>A0ACC2S676</accession>
<evidence type="ECO:0000313" key="2">
    <source>
        <dbReference type="Proteomes" id="UP001165960"/>
    </source>
</evidence>
<comment type="caution">
    <text evidence="1">The sequence shown here is derived from an EMBL/GenBank/DDBJ whole genome shotgun (WGS) entry which is preliminary data.</text>
</comment>
<protein>
    <submittedName>
        <fullName evidence="1">Uncharacterized protein</fullName>
    </submittedName>
</protein>
<gene>
    <name evidence="1" type="ORF">DSO57_1019287</name>
</gene>